<dbReference type="EMBL" id="LR699553">
    <property type="protein sequence ID" value="VVD29181.1"/>
    <property type="molecule type" value="Genomic_DNA"/>
</dbReference>
<dbReference type="KEGG" id="pdio:PDMSB3_2725"/>
<reference evidence="1 2" key="1">
    <citation type="submission" date="2019-08" db="EMBL/GenBank/DDBJ databases">
        <authorList>
            <person name="Herpell B J."/>
        </authorList>
    </citation>
    <scope>NUCLEOTIDE SEQUENCE [LARGE SCALE GENOMIC DNA]</scope>
    <source>
        <strain evidence="2">Msb3</strain>
    </source>
</reference>
<proteinExistence type="predicted"/>
<sequence length="71" mass="8044">MKTQDDKFWIVWSPTGAKPPRHRHSTFADAMGEAERLAVANPGHEFFALGAEASVCSVEMHRVEYIDRIPF</sequence>
<organism evidence="1 2">
    <name type="scientific">Paraburkholderia dioscoreae</name>
    <dbReference type="NCBI Taxonomy" id="2604047"/>
    <lineage>
        <taxon>Bacteria</taxon>
        <taxon>Pseudomonadati</taxon>
        <taxon>Pseudomonadota</taxon>
        <taxon>Betaproteobacteria</taxon>
        <taxon>Burkholderiales</taxon>
        <taxon>Burkholderiaceae</taxon>
        <taxon>Paraburkholderia</taxon>
    </lineage>
</organism>
<dbReference type="RefSeq" id="WP_165186404.1">
    <property type="nucleotide sequence ID" value="NZ_LR699553.1"/>
</dbReference>
<accession>A0A5Q4YTH4</accession>
<name>A0A5Q4YTH4_9BURK</name>
<keyword evidence="2" id="KW-1185">Reference proteome</keyword>
<dbReference type="Proteomes" id="UP000325811">
    <property type="component" value="Chromosome I"/>
</dbReference>
<dbReference type="AlphaFoldDB" id="A0A5Q4YTH4"/>
<protein>
    <submittedName>
        <fullName evidence="1">Uncharacterized protein</fullName>
    </submittedName>
</protein>
<evidence type="ECO:0000313" key="1">
    <source>
        <dbReference type="EMBL" id="VVD29181.1"/>
    </source>
</evidence>
<gene>
    <name evidence="1" type="ORF">PDMSB3_2725</name>
</gene>
<evidence type="ECO:0000313" key="2">
    <source>
        <dbReference type="Proteomes" id="UP000325811"/>
    </source>
</evidence>